<dbReference type="AlphaFoldDB" id="A0AAV5QFB1"/>
<sequence>MFRQFNILATLARCKTSVSCGRRFALSNTRLFGNFNKPVIARTIPIVRTKLGASVLFGATAFTGGLLVFSNSPHVSNDVLIQSPPPGTYAGVSPETRQANKKHHKLSYDDLTYGSMFGLALGIIIGKLSYVLALISFTTFLSIEFLENRGIIQIPWNGILSLGTQRLNLRDFLLNNPSFKLAFFLSFIIAAWNV</sequence>
<keyword evidence="8" id="KW-1185">Reference proteome</keyword>
<keyword evidence="5 6" id="KW-0472">Membrane</keyword>
<reference evidence="7 8" key="1">
    <citation type="journal article" date="2023" name="Elife">
        <title>Identification of key yeast species and microbe-microbe interactions impacting larval growth of Drosophila in the wild.</title>
        <authorList>
            <person name="Mure A."/>
            <person name="Sugiura Y."/>
            <person name="Maeda R."/>
            <person name="Honda K."/>
            <person name="Sakurai N."/>
            <person name="Takahashi Y."/>
            <person name="Watada M."/>
            <person name="Katoh T."/>
            <person name="Gotoh A."/>
            <person name="Gotoh Y."/>
            <person name="Taniguchi I."/>
            <person name="Nakamura K."/>
            <person name="Hayashi T."/>
            <person name="Katayama T."/>
            <person name="Uemura T."/>
            <person name="Hattori Y."/>
        </authorList>
    </citation>
    <scope>NUCLEOTIDE SEQUENCE [LARGE SCALE GENOMIC DNA]</scope>
    <source>
        <strain evidence="7 8">SC-9</strain>
    </source>
</reference>
<dbReference type="Pfam" id="PF04930">
    <property type="entry name" value="FUN14"/>
    <property type="match status" value="1"/>
</dbReference>
<dbReference type="GeneID" id="90071129"/>
<feature type="transmembrane region" description="Helical" evidence="6">
    <location>
        <begin position="116"/>
        <end position="143"/>
    </location>
</feature>
<evidence type="ECO:0000256" key="3">
    <source>
        <dbReference type="ARBA" id="ARBA00022692"/>
    </source>
</evidence>
<evidence type="ECO:0000313" key="8">
    <source>
        <dbReference type="Proteomes" id="UP001360560"/>
    </source>
</evidence>
<name>A0AAV5QFB1_9ASCO</name>
<evidence type="ECO:0000256" key="5">
    <source>
        <dbReference type="ARBA" id="ARBA00023136"/>
    </source>
</evidence>
<evidence type="ECO:0000256" key="4">
    <source>
        <dbReference type="ARBA" id="ARBA00022989"/>
    </source>
</evidence>
<proteinExistence type="inferred from homology"/>
<accession>A0AAV5QFB1</accession>
<evidence type="ECO:0000256" key="1">
    <source>
        <dbReference type="ARBA" id="ARBA00004370"/>
    </source>
</evidence>
<dbReference type="Proteomes" id="UP001360560">
    <property type="component" value="Unassembled WGS sequence"/>
</dbReference>
<gene>
    <name evidence="7" type="ORF">DASC09_004750</name>
</gene>
<dbReference type="RefSeq" id="XP_064850150.1">
    <property type="nucleotide sequence ID" value="XM_064994078.1"/>
</dbReference>
<keyword evidence="3 6" id="KW-0812">Transmembrane</keyword>
<dbReference type="InterPro" id="IPR007014">
    <property type="entry name" value="FUN14"/>
</dbReference>
<evidence type="ECO:0000256" key="2">
    <source>
        <dbReference type="ARBA" id="ARBA00009160"/>
    </source>
</evidence>
<dbReference type="GO" id="GO:0016020">
    <property type="term" value="C:membrane"/>
    <property type="evidence" value="ECO:0007669"/>
    <property type="project" value="UniProtKB-SubCell"/>
</dbReference>
<protein>
    <submittedName>
        <fullName evidence="7">Uncharacterized protein</fullName>
    </submittedName>
</protein>
<keyword evidence="4 6" id="KW-1133">Transmembrane helix</keyword>
<dbReference type="EMBL" id="BTFZ01000001">
    <property type="protein sequence ID" value="GMM33150.1"/>
    <property type="molecule type" value="Genomic_DNA"/>
</dbReference>
<organism evidence="7 8">
    <name type="scientific">Saccharomycopsis crataegensis</name>
    <dbReference type="NCBI Taxonomy" id="43959"/>
    <lineage>
        <taxon>Eukaryota</taxon>
        <taxon>Fungi</taxon>
        <taxon>Dikarya</taxon>
        <taxon>Ascomycota</taxon>
        <taxon>Saccharomycotina</taxon>
        <taxon>Saccharomycetes</taxon>
        <taxon>Saccharomycopsidaceae</taxon>
        <taxon>Saccharomycopsis</taxon>
    </lineage>
</organism>
<comment type="subcellular location">
    <subcellularLocation>
        <location evidence="1">Membrane</location>
    </subcellularLocation>
</comment>
<feature type="transmembrane region" description="Helical" evidence="6">
    <location>
        <begin position="51"/>
        <end position="70"/>
    </location>
</feature>
<evidence type="ECO:0000256" key="6">
    <source>
        <dbReference type="SAM" id="Phobius"/>
    </source>
</evidence>
<comment type="caution">
    <text evidence="7">The sequence shown here is derived from an EMBL/GenBank/DDBJ whole genome shotgun (WGS) entry which is preliminary data.</text>
</comment>
<feature type="transmembrane region" description="Helical" evidence="6">
    <location>
        <begin position="172"/>
        <end position="192"/>
    </location>
</feature>
<comment type="similarity">
    <text evidence="2">Belongs to the FUN14 family.</text>
</comment>
<evidence type="ECO:0000313" key="7">
    <source>
        <dbReference type="EMBL" id="GMM33150.1"/>
    </source>
</evidence>